<dbReference type="InterPro" id="IPR013785">
    <property type="entry name" value="Aldolase_TIM"/>
</dbReference>
<gene>
    <name evidence="1" type="ORF">K9W46_06830</name>
</gene>
<sequence length="389" mass="43914">MTSEEVISYFENPRSPLPLNYVAKGTLNSNSIIAAINPRATEEVIRGVLRASKQKNAVVIFELALSEMSISGGYTGYTPELFAKRCKNAAEKEKWFAYALHADHLTVKKGTDEEMKTVKKEIEARVKAGFTGFAIDTSFLFDRTQPSVKGQLEQIIKKGLVLFEFLEEQMKGRDYGLEGEVGEIGITEYTTVEEATYYVKSLKENGVFLDYLAIANGSKHGVNVDAEGNIIPQLGINVKRTMEIVEALKKEGFNTRIAQHGITGTPIDVIESTFPHGDVAKGNIGTHWQNVVYSVLEEYEPELYSEMRTWVLEKYMKEGVDEHKIFASNAKRAWKPFFNKIENLKTDTKEKIIEKAEEEMLKFINALKMENTAELCYQHITSNNLSDTY</sequence>
<dbReference type="InterPro" id="IPR000771">
    <property type="entry name" value="FBA_II"/>
</dbReference>
<dbReference type="GO" id="GO:0008270">
    <property type="term" value="F:zinc ion binding"/>
    <property type="evidence" value="ECO:0007669"/>
    <property type="project" value="InterPro"/>
</dbReference>
<dbReference type="SUPFAM" id="SSF51569">
    <property type="entry name" value="Aldolase"/>
    <property type="match status" value="1"/>
</dbReference>
<reference evidence="1" key="1">
    <citation type="journal article" date="2022" name="Nat. Microbiol.">
        <title>Unique mobile elements and scalable gene flow at the prokaryote-eukaryote boundary revealed by circularized Asgard archaea genomes.</title>
        <authorList>
            <person name="Wu F."/>
            <person name="Speth D.R."/>
            <person name="Philosof A."/>
            <person name="Cremiere A."/>
            <person name="Narayanan A."/>
            <person name="Barco R.A."/>
            <person name="Connon S.A."/>
            <person name="Amend J.P."/>
            <person name="Antoshechkin I.A."/>
            <person name="Orphan V.J."/>
        </authorList>
    </citation>
    <scope>NUCLEOTIDE SEQUENCE</scope>
    <source>
        <strain evidence="1">PR6</strain>
    </source>
</reference>
<dbReference type="Proteomes" id="UP001200513">
    <property type="component" value="Chromosome"/>
</dbReference>
<name>A0A9Y1FQE6_9ARCH</name>
<dbReference type="PANTHER" id="PTHR30304">
    <property type="entry name" value="D-TAGATOSE-1,6-BISPHOSPHATE ALDOLASE"/>
    <property type="match status" value="1"/>
</dbReference>
<evidence type="ECO:0000313" key="1">
    <source>
        <dbReference type="EMBL" id="UJG44891.1"/>
    </source>
</evidence>
<dbReference type="EMBL" id="CP084167">
    <property type="protein sequence ID" value="UJG44891.1"/>
    <property type="molecule type" value="Genomic_DNA"/>
</dbReference>
<organism evidence="1">
    <name type="scientific">Candidatus Heimdallarchaeum endolithica</name>
    <dbReference type="NCBI Taxonomy" id="2876572"/>
    <lineage>
        <taxon>Archaea</taxon>
        <taxon>Promethearchaeati</taxon>
        <taxon>Candidatus Heimdallarchaeota</taxon>
        <taxon>Candidatus Heimdallarchaeia (ex Rinke et al. 2021) (nom. nud.)</taxon>
        <taxon>Candidatus Heimdallarchaeales</taxon>
        <taxon>Candidatus Heimdallarchaeaceae</taxon>
        <taxon>Candidatus Heimdallarchaeum</taxon>
    </lineage>
</organism>
<proteinExistence type="predicted"/>
<dbReference type="Gene3D" id="3.20.20.70">
    <property type="entry name" value="Aldolase class I"/>
    <property type="match status" value="1"/>
</dbReference>
<accession>A0A9Y1FQE6</accession>
<dbReference type="Pfam" id="PF01116">
    <property type="entry name" value="F_bP_aldolase"/>
    <property type="match status" value="1"/>
</dbReference>
<dbReference type="AlphaFoldDB" id="A0A9Y1FQE6"/>
<dbReference type="EC" id="4.1.2.13" evidence="1"/>
<dbReference type="GO" id="GO:0004332">
    <property type="term" value="F:fructose-bisphosphate aldolase activity"/>
    <property type="evidence" value="ECO:0007669"/>
    <property type="project" value="UniProtKB-EC"/>
</dbReference>
<dbReference type="InterPro" id="IPR050246">
    <property type="entry name" value="Class_II_FBP_aldolase"/>
</dbReference>
<keyword evidence="1" id="KW-0456">Lyase</keyword>
<dbReference type="PANTHER" id="PTHR30304:SF0">
    <property type="entry name" value="D-TAGATOSE-1,6-BISPHOSPHATE ALDOLASE SUBUNIT GATY-RELATED"/>
    <property type="match status" value="1"/>
</dbReference>
<dbReference type="GO" id="GO:0005975">
    <property type="term" value="P:carbohydrate metabolic process"/>
    <property type="evidence" value="ECO:0007669"/>
    <property type="project" value="InterPro"/>
</dbReference>
<protein>
    <submittedName>
        <fullName evidence="1">Class II fructose-bisphosphate aldolase</fullName>
        <ecNumber evidence="1">4.1.2.13</ecNumber>
    </submittedName>
</protein>